<name>A0AAQ3XIE7_PASNO</name>
<evidence type="ECO:0000313" key="2">
    <source>
        <dbReference type="EMBL" id="WVZ99235.1"/>
    </source>
</evidence>
<organism evidence="2 3">
    <name type="scientific">Paspalum notatum var. saurae</name>
    <dbReference type="NCBI Taxonomy" id="547442"/>
    <lineage>
        <taxon>Eukaryota</taxon>
        <taxon>Viridiplantae</taxon>
        <taxon>Streptophyta</taxon>
        <taxon>Embryophyta</taxon>
        <taxon>Tracheophyta</taxon>
        <taxon>Spermatophyta</taxon>
        <taxon>Magnoliopsida</taxon>
        <taxon>Liliopsida</taxon>
        <taxon>Poales</taxon>
        <taxon>Poaceae</taxon>
        <taxon>PACMAD clade</taxon>
        <taxon>Panicoideae</taxon>
        <taxon>Andropogonodae</taxon>
        <taxon>Paspaleae</taxon>
        <taxon>Paspalinae</taxon>
        <taxon>Paspalum</taxon>
    </lineage>
</organism>
<dbReference type="EMBL" id="CP144754">
    <property type="protein sequence ID" value="WVZ99235.1"/>
    <property type="molecule type" value="Genomic_DNA"/>
</dbReference>
<evidence type="ECO:0000313" key="3">
    <source>
        <dbReference type="Proteomes" id="UP001341281"/>
    </source>
</evidence>
<dbReference type="Proteomes" id="UP001341281">
    <property type="component" value="Chromosome 10"/>
</dbReference>
<accession>A0AAQ3XIE7</accession>
<keyword evidence="3" id="KW-1185">Reference proteome</keyword>
<sequence length="163" mass="17924">MAPRLRRKGEPAPVYGKTLADGLRVIASDHDTNVMVSVAEKLKSLVVYFDHEDQVGGVEWDDVVANPVAEFPKVLSPKKVVFMDKNPGEKLPVFYTNTEKTRVEQSHADEEGGNDETGSGDEGFMDSDYEIDNGDEDLVEENIDVGGQVLKDNKKAKGSKLKV</sequence>
<proteinExistence type="predicted"/>
<evidence type="ECO:0000256" key="1">
    <source>
        <dbReference type="SAM" id="MobiDB-lite"/>
    </source>
</evidence>
<feature type="compositionally biased region" description="Basic and acidic residues" evidence="1">
    <location>
        <begin position="99"/>
        <end position="110"/>
    </location>
</feature>
<feature type="compositionally biased region" description="Acidic residues" evidence="1">
    <location>
        <begin position="123"/>
        <end position="143"/>
    </location>
</feature>
<protein>
    <submittedName>
        <fullName evidence="2">Uncharacterized protein</fullName>
    </submittedName>
</protein>
<feature type="region of interest" description="Disordered" evidence="1">
    <location>
        <begin position="93"/>
        <end position="146"/>
    </location>
</feature>
<dbReference type="AlphaFoldDB" id="A0AAQ3XIE7"/>
<reference evidence="2 3" key="1">
    <citation type="submission" date="2024-02" db="EMBL/GenBank/DDBJ databases">
        <title>High-quality chromosome-scale genome assembly of Pensacola bahiagrass (Paspalum notatum Flugge var. saurae).</title>
        <authorList>
            <person name="Vega J.M."/>
            <person name="Podio M."/>
            <person name="Orjuela J."/>
            <person name="Siena L.A."/>
            <person name="Pessino S.C."/>
            <person name="Combes M.C."/>
            <person name="Mariac C."/>
            <person name="Albertini E."/>
            <person name="Pupilli F."/>
            <person name="Ortiz J.P.A."/>
            <person name="Leblanc O."/>
        </authorList>
    </citation>
    <scope>NUCLEOTIDE SEQUENCE [LARGE SCALE GENOMIC DNA]</scope>
    <source>
        <strain evidence="2">R1</strain>
        <tissue evidence="2">Leaf</tissue>
    </source>
</reference>
<gene>
    <name evidence="2" type="ORF">U9M48_044563</name>
</gene>